<evidence type="ECO:0000256" key="2">
    <source>
        <dbReference type="ARBA" id="ARBA00007421"/>
    </source>
</evidence>
<dbReference type="InterPro" id="IPR007220">
    <property type="entry name" value="ORC2"/>
</dbReference>
<dbReference type="GO" id="GO:0005664">
    <property type="term" value="C:nuclear origin of replication recognition complex"/>
    <property type="evidence" value="ECO:0007669"/>
    <property type="project" value="UniProtKB-UniRule"/>
</dbReference>
<accession>A0A078ARC4</accession>
<protein>
    <recommendedName>
        <fullName evidence="5">Origin recognition complex subunit 2</fullName>
    </recommendedName>
</protein>
<evidence type="ECO:0000256" key="5">
    <source>
        <dbReference type="RuleBase" id="RU368084"/>
    </source>
</evidence>
<evidence type="ECO:0000313" key="9">
    <source>
        <dbReference type="Proteomes" id="UP000039865"/>
    </source>
</evidence>
<evidence type="ECO:0000256" key="3">
    <source>
        <dbReference type="ARBA" id="ARBA00022705"/>
    </source>
</evidence>
<dbReference type="OMA" id="WETHCCK"/>
<name>A0A078ARC4_STYLE</name>
<sequence>MLSQKSDSMFSQSQQMRYDSDQDNDMAMVHMKQNQMDLEIIHEDEKNIIKHFDQKIKHKEQISTHTAFAQMKYFLGCGFNLLLYGVGSKRKFINNFIAKNKLGQNIIIINGFHSGANIKSLTNPLIKLIWKQLSQKIQSVSSNDVISEIIEILDKLRQNELDFIYIVIHSFDISQLKQKDLMRLITKLSQTRIIKFIMSVDQIRAGLIWSETDLDYLNFYCIQVNTFEDFDVELEYQPPLFNIQDNNEDFGLEFILQSMTVTQRKIIKQIAEFQVDDQNPKGSGCSIKELLIMCVEKMIALSQQQIKEMLREAIDHKLIIERPDAKGKIIYQIENPLQVIEKLSNLNLDY</sequence>
<dbReference type="GO" id="GO:0006260">
    <property type="term" value="P:DNA replication"/>
    <property type="evidence" value="ECO:0007669"/>
    <property type="project" value="UniProtKB-UniRule"/>
</dbReference>
<evidence type="ECO:0000256" key="4">
    <source>
        <dbReference type="ARBA" id="ARBA00023242"/>
    </source>
</evidence>
<evidence type="ECO:0000259" key="7">
    <source>
        <dbReference type="Pfam" id="PF24882"/>
    </source>
</evidence>
<dbReference type="Pfam" id="PF24882">
    <property type="entry name" value="WHD_ORC2"/>
    <property type="match status" value="1"/>
</dbReference>
<gene>
    <name evidence="8" type="primary">Contig19504.g20675</name>
    <name evidence="8" type="ORF">STYLEM_14065</name>
</gene>
<dbReference type="Proteomes" id="UP000039865">
    <property type="component" value="Unassembled WGS sequence"/>
</dbReference>
<evidence type="ECO:0000259" key="6">
    <source>
        <dbReference type="Pfam" id="PF04084"/>
    </source>
</evidence>
<dbReference type="AlphaFoldDB" id="A0A078ARC4"/>
<dbReference type="PANTHER" id="PTHR14052">
    <property type="entry name" value="ORIGIN RECOGNITION COMPLEX SUBUNIT 2"/>
    <property type="match status" value="1"/>
</dbReference>
<proteinExistence type="inferred from homology"/>
<dbReference type="InterPro" id="IPR056773">
    <property type="entry name" value="WHD_ORC2"/>
</dbReference>
<dbReference type="PANTHER" id="PTHR14052:SF0">
    <property type="entry name" value="ORIGIN RECOGNITION COMPLEX SUBUNIT 2"/>
    <property type="match status" value="1"/>
</dbReference>
<comment type="subcellular location">
    <subcellularLocation>
        <location evidence="1 5">Nucleus</location>
    </subcellularLocation>
</comment>
<dbReference type="InterPro" id="IPR056772">
    <property type="entry name" value="RecA-like_ORC2"/>
</dbReference>
<evidence type="ECO:0000256" key="1">
    <source>
        <dbReference type="ARBA" id="ARBA00004123"/>
    </source>
</evidence>
<keyword evidence="4 5" id="KW-0539">Nucleus</keyword>
<feature type="domain" description="Origin recognition complex subunit 2 RecA-like" evidence="6">
    <location>
        <begin position="64"/>
        <end position="223"/>
    </location>
</feature>
<dbReference type="Pfam" id="PF04084">
    <property type="entry name" value="RecA-like_ORC2"/>
    <property type="match status" value="1"/>
</dbReference>
<dbReference type="GO" id="GO:0003688">
    <property type="term" value="F:DNA replication origin binding"/>
    <property type="evidence" value="ECO:0007669"/>
    <property type="project" value="UniProtKB-UniRule"/>
</dbReference>
<evidence type="ECO:0000313" key="8">
    <source>
        <dbReference type="EMBL" id="CDW84995.1"/>
    </source>
</evidence>
<keyword evidence="3 5" id="KW-0235">DNA replication</keyword>
<dbReference type="OrthoDB" id="289308at2759"/>
<reference evidence="8 9" key="1">
    <citation type="submission" date="2014-06" db="EMBL/GenBank/DDBJ databases">
        <authorList>
            <person name="Swart Estienne"/>
        </authorList>
    </citation>
    <scope>NUCLEOTIDE SEQUENCE [LARGE SCALE GENOMIC DNA]</scope>
    <source>
        <strain evidence="8 9">130c</strain>
    </source>
</reference>
<dbReference type="InParanoid" id="A0A078ARC4"/>
<organism evidence="8 9">
    <name type="scientific">Stylonychia lemnae</name>
    <name type="common">Ciliate</name>
    <dbReference type="NCBI Taxonomy" id="5949"/>
    <lineage>
        <taxon>Eukaryota</taxon>
        <taxon>Sar</taxon>
        <taxon>Alveolata</taxon>
        <taxon>Ciliophora</taxon>
        <taxon>Intramacronucleata</taxon>
        <taxon>Spirotrichea</taxon>
        <taxon>Stichotrichia</taxon>
        <taxon>Sporadotrichida</taxon>
        <taxon>Oxytrichidae</taxon>
        <taxon>Stylonychinae</taxon>
        <taxon>Stylonychia</taxon>
    </lineage>
</organism>
<dbReference type="EMBL" id="CCKQ01013347">
    <property type="protein sequence ID" value="CDW84995.1"/>
    <property type="molecule type" value="Genomic_DNA"/>
</dbReference>
<comment type="function">
    <text evidence="5">Component of the origin recognition complex (ORC) that binds origins of replication. DNA-binding is ATP-dependent. ORC is required to assemble the pre-replication complex necessary to initiate DNA replication.</text>
</comment>
<comment type="similarity">
    <text evidence="2 5">Belongs to the ORC2 family.</text>
</comment>
<comment type="subunit">
    <text evidence="5">Component of the origin recognition complex (ORC).</text>
</comment>
<keyword evidence="9" id="KW-1185">Reference proteome</keyword>
<feature type="domain" description="Origin recognition complex subunit 2 winged-helix" evidence="7">
    <location>
        <begin position="279"/>
        <end position="333"/>
    </location>
</feature>